<dbReference type="SUPFAM" id="SSF52058">
    <property type="entry name" value="L domain-like"/>
    <property type="match status" value="1"/>
</dbReference>
<dbReference type="EMBL" id="JAACJM010000001">
    <property type="protein sequence ID" value="KAF5374934.1"/>
    <property type="molecule type" value="Genomic_DNA"/>
</dbReference>
<dbReference type="Proteomes" id="UP000559256">
    <property type="component" value="Unassembled WGS sequence"/>
</dbReference>
<keyword evidence="2" id="KW-1185">Reference proteome</keyword>
<gene>
    <name evidence="1" type="ORF">D9758_000567</name>
</gene>
<evidence type="ECO:0000313" key="2">
    <source>
        <dbReference type="Proteomes" id="UP000559256"/>
    </source>
</evidence>
<accession>A0A8H5LZB9</accession>
<dbReference type="InterPro" id="IPR032675">
    <property type="entry name" value="LRR_dom_sf"/>
</dbReference>
<reference evidence="1 2" key="1">
    <citation type="journal article" date="2020" name="ISME J.">
        <title>Uncovering the hidden diversity of litter-decomposition mechanisms in mushroom-forming fungi.</title>
        <authorList>
            <person name="Floudas D."/>
            <person name="Bentzer J."/>
            <person name="Ahren D."/>
            <person name="Johansson T."/>
            <person name="Persson P."/>
            <person name="Tunlid A."/>
        </authorList>
    </citation>
    <scope>NUCLEOTIDE SEQUENCE [LARGE SCALE GENOMIC DNA]</scope>
    <source>
        <strain evidence="1 2">CBS 291.85</strain>
    </source>
</reference>
<name>A0A8H5LZB9_9AGAR</name>
<proteinExistence type="predicted"/>
<evidence type="ECO:0008006" key="3">
    <source>
        <dbReference type="Google" id="ProtNLM"/>
    </source>
</evidence>
<protein>
    <recommendedName>
        <fullName evidence="3">F-box domain-containing protein</fullName>
    </recommendedName>
</protein>
<sequence>MSLLDSPNSFMHCQRLPPELWLEVFNWAFYPSSDAYTTHYKPFSGTASQATDTDLQIKCTLTLVCREWHATITEFLYKDVRIGRGQNALKSALDEGNRRFVRRAVLPYHSTSTPKWNPESLPSVEILKLCSQLEILVRPRSPPLEAQRFEFDVDSLPLPSLKRLEWTYNFQAEKSGGINSLHSVIQNAPHLQYMAIDGISHQAHLSFDPRPVTLPFLETLSLNALNGNFLHQLARRWWLPSLSHLTLGSLHVADPSSLWETYAEQLRVVELGQDVTFLWQDIITPCLDMCGKLEELNLHLFYVLPPDTSHLYPSVTTIGMHSASNPMFNVDASWLLLEKHFELLLNGYLPIFEDGQSLWRLEWLYEPSSFPAFVYTIARTRL</sequence>
<dbReference type="OrthoDB" id="3256525at2759"/>
<organism evidence="1 2">
    <name type="scientific">Tetrapyrgos nigripes</name>
    <dbReference type="NCBI Taxonomy" id="182062"/>
    <lineage>
        <taxon>Eukaryota</taxon>
        <taxon>Fungi</taxon>
        <taxon>Dikarya</taxon>
        <taxon>Basidiomycota</taxon>
        <taxon>Agaricomycotina</taxon>
        <taxon>Agaricomycetes</taxon>
        <taxon>Agaricomycetidae</taxon>
        <taxon>Agaricales</taxon>
        <taxon>Marasmiineae</taxon>
        <taxon>Marasmiaceae</taxon>
        <taxon>Tetrapyrgos</taxon>
    </lineage>
</organism>
<comment type="caution">
    <text evidence="1">The sequence shown here is derived from an EMBL/GenBank/DDBJ whole genome shotgun (WGS) entry which is preliminary data.</text>
</comment>
<evidence type="ECO:0000313" key="1">
    <source>
        <dbReference type="EMBL" id="KAF5374934.1"/>
    </source>
</evidence>
<dbReference type="Gene3D" id="3.80.10.10">
    <property type="entry name" value="Ribonuclease Inhibitor"/>
    <property type="match status" value="1"/>
</dbReference>
<dbReference type="AlphaFoldDB" id="A0A8H5LZB9"/>